<proteinExistence type="predicted"/>
<dbReference type="EMBL" id="JAHESE010000054">
    <property type="protein sequence ID" value="MBT1712216.1"/>
    <property type="molecule type" value="Genomic_DNA"/>
</dbReference>
<dbReference type="Pfam" id="PF13568">
    <property type="entry name" value="OMP_b-brl_2"/>
    <property type="match status" value="1"/>
</dbReference>
<name>A0AAP2E3A1_9BACT</name>
<dbReference type="Proteomes" id="UP001319080">
    <property type="component" value="Unassembled WGS sequence"/>
</dbReference>
<protein>
    <submittedName>
        <fullName evidence="2">Outer membrane beta-barrel protein</fullName>
    </submittedName>
</protein>
<feature type="domain" description="Outer membrane protein beta-barrel" evidence="1">
    <location>
        <begin position="14"/>
        <end position="202"/>
    </location>
</feature>
<evidence type="ECO:0000313" key="3">
    <source>
        <dbReference type="Proteomes" id="UP001319080"/>
    </source>
</evidence>
<keyword evidence="3" id="KW-1185">Reference proteome</keyword>
<organism evidence="2 3">
    <name type="scientific">Dawidia cretensis</name>
    <dbReference type="NCBI Taxonomy" id="2782350"/>
    <lineage>
        <taxon>Bacteria</taxon>
        <taxon>Pseudomonadati</taxon>
        <taxon>Bacteroidota</taxon>
        <taxon>Cytophagia</taxon>
        <taxon>Cytophagales</taxon>
        <taxon>Chryseotaleaceae</taxon>
        <taxon>Dawidia</taxon>
    </lineage>
</organism>
<comment type="caution">
    <text evidence="2">The sequence shown here is derived from an EMBL/GenBank/DDBJ whole genome shotgun (WGS) entry which is preliminary data.</text>
</comment>
<dbReference type="AlphaFoldDB" id="A0AAP2E3A1"/>
<evidence type="ECO:0000259" key="1">
    <source>
        <dbReference type="Pfam" id="PF13568"/>
    </source>
</evidence>
<evidence type="ECO:0000313" key="2">
    <source>
        <dbReference type="EMBL" id="MBT1712216.1"/>
    </source>
</evidence>
<sequence length="241" mass="27241">MGCIVPGFSQTYRSSVTAGLLYDQVIDQTLPSYLSVRGGVYKLHTERVKTKTNPTLGFTVGYQVNRSVSKRIELYSGLSFSLRKLEYEYTDRSLLAQNPRPPRWDRRPLHIEVKKTFSTVTLPIGAVIHLNNHFFIDFGGRVNMTLGDSDKKTCDKDLRYKLNVLQTQSPNKIGVDVSGGAGYTVGRSTISVKYLYGVTPLFPVVDNAYDQLIPSKLNFSSLMLSYNINIDGYFFRKRKVD</sequence>
<gene>
    <name evidence="2" type="ORF">KK062_28500</name>
</gene>
<reference evidence="2 3" key="1">
    <citation type="submission" date="2021-05" db="EMBL/GenBank/DDBJ databases">
        <title>A Polyphasic approach of four new species of the genus Ohtaekwangia: Ohtaekwangia histidinii sp. nov., Ohtaekwangia cretensis sp. nov., Ohtaekwangia indiensis sp. nov., Ohtaekwangia reichenbachii sp. nov. from diverse environment.</title>
        <authorList>
            <person name="Octaviana S."/>
        </authorList>
    </citation>
    <scope>NUCLEOTIDE SEQUENCE [LARGE SCALE GENOMIC DNA]</scope>
    <source>
        <strain evidence="2 3">PWU5</strain>
    </source>
</reference>
<dbReference type="InterPro" id="IPR025665">
    <property type="entry name" value="Beta-barrel_OMP_2"/>
</dbReference>
<accession>A0AAP2E3A1</accession>